<dbReference type="RefSeq" id="XP_015703602.1">
    <property type="nucleotide sequence ID" value="XM_015846798.1"/>
</dbReference>
<proteinExistence type="predicted"/>
<dbReference type="AlphaFoldDB" id="A0A0A2VMT3"/>
<feature type="region of interest" description="Disordered" evidence="1">
    <location>
        <begin position="124"/>
        <end position="147"/>
    </location>
</feature>
<dbReference type="VEuPathDB" id="FungiDB:PAAG_11091"/>
<evidence type="ECO:0000256" key="1">
    <source>
        <dbReference type="SAM" id="MobiDB-lite"/>
    </source>
</evidence>
<sequence length="147" mass="15578">MGLGRRGLGLASGGVIERVRQRDGGIEGIEGIKGIEGWNQACCCATEEKEIAARGLAWAGNATGRGGLCPANCEANCAALSSVQPGTRVSYEDLRSALLSSFWIIKPGRKNRQDVTGRLRVNRQTPSIGTTPKDRNRVRGKGKAGEV</sequence>
<evidence type="ECO:0000313" key="2">
    <source>
        <dbReference type="EMBL" id="KGQ02139.1"/>
    </source>
</evidence>
<dbReference type="GeneID" id="26970214"/>
<keyword evidence="3" id="KW-1185">Reference proteome</keyword>
<reference evidence="2 3" key="1">
    <citation type="journal article" date="2011" name="PLoS Genet.">
        <title>Comparative genomic analysis of human fungal pathogens causing paracoccidioidomycosis.</title>
        <authorList>
            <person name="Desjardins C.A."/>
            <person name="Champion M.D."/>
            <person name="Holder J.W."/>
            <person name="Muszewska A."/>
            <person name="Goldberg J."/>
            <person name="Bailao A.M."/>
            <person name="Brigido M.M."/>
            <person name="Ferreira M.E."/>
            <person name="Garcia A.M."/>
            <person name="Grynberg M."/>
            <person name="Gujja S."/>
            <person name="Heiman D.I."/>
            <person name="Henn M.R."/>
            <person name="Kodira C.D."/>
            <person name="Leon-Narvaez H."/>
            <person name="Longo L.V."/>
            <person name="Ma L.J."/>
            <person name="Malavazi I."/>
            <person name="Matsuo A.L."/>
            <person name="Morais F.V."/>
            <person name="Pereira M."/>
            <person name="Rodriguez-Brito S."/>
            <person name="Sakthikumar S."/>
            <person name="Salem-Izacc S.M."/>
            <person name="Sykes S.M."/>
            <person name="Teixeira M.M."/>
            <person name="Vallejo M.C."/>
            <person name="Walter M.E."/>
            <person name="Yandava C."/>
            <person name="Young S."/>
            <person name="Zeng Q."/>
            <person name="Zucker J."/>
            <person name="Felipe M.S."/>
            <person name="Goldman G.H."/>
            <person name="Haas B.J."/>
            <person name="McEwen J.G."/>
            <person name="Nino-Vega G."/>
            <person name="Puccia R."/>
            <person name="San-Blas G."/>
            <person name="Soares C.M."/>
            <person name="Birren B.W."/>
            <person name="Cuomo C.A."/>
        </authorList>
    </citation>
    <scope>NUCLEOTIDE SEQUENCE [LARGE SCALE GENOMIC DNA]</scope>
    <source>
        <strain evidence="3">ATCC MYA-826 / Pb01</strain>
    </source>
</reference>
<gene>
    <name evidence="2" type="ORF">PAAG_11091</name>
</gene>
<feature type="compositionally biased region" description="Basic and acidic residues" evidence="1">
    <location>
        <begin position="132"/>
        <end position="147"/>
    </location>
</feature>
<dbReference type="Proteomes" id="UP000002059">
    <property type="component" value="Partially assembled WGS sequence"/>
</dbReference>
<protein>
    <submittedName>
        <fullName evidence="2">Uncharacterized protein</fullName>
    </submittedName>
</protein>
<organism evidence="2 3">
    <name type="scientific">Paracoccidioides lutzii (strain ATCC MYA-826 / Pb01)</name>
    <name type="common">Paracoccidioides brasiliensis</name>
    <dbReference type="NCBI Taxonomy" id="502779"/>
    <lineage>
        <taxon>Eukaryota</taxon>
        <taxon>Fungi</taxon>
        <taxon>Dikarya</taxon>
        <taxon>Ascomycota</taxon>
        <taxon>Pezizomycotina</taxon>
        <taxon>Eurotiomycetes</taxon>
        <taxon>Eurotiomycetidae</taxon>
        <taxon>Onygenales</taxon>
        <taxon>Ajellomycetaceae</taxon>
        <taxon>Paracoccidioides</taxon>
    </lineage>
</organism>
<evidence type="ECO:0000313" key="3">
    <source>
        <dbReference type="Proteomes" id="UP000002059"/>
    </source>
</evidence>
<dbReference type="HOGENOM" id="CLU_1768659_0_0_1"/>
<dbReference type="KEGG" id="pbl:PAAG_11091"/>
<name>A0A0A2VMT3_PARBA</name>
<dbReference type="EMBL" id="KN293992">
    <property type="protein sequence ID" value="KGQ02139.1"/>
    <property type="molecule type" value="Genomic_DNA"/>
</dbReference>
<accession>A0A0A2VMT3</accession>